<dbReference type="Pfam" id="PF14054">
    <property type="entry name" value="DUF4249"/>
    <property type="match status" value="1"/>
</dbReference>
<dbReference type="KEGG" id="fae:FAES_2523"/>
<sequence>MKAIFLSGVGLFVMLLTLTGCDSLVQDVDSKNLPVVSRKLVVHSYISPQDTVLTVIVTEPRAVLGGQASQDYYGTPVTNATVELSDGTRPVRLVYSAYDRLYRATPQALPIRAGTTYTLTIAAPGYPTATSQCTVPAVVLPSQISADSVTETNFYDRLLYRARLDWQDPAGQTNYYRVSGVGLALVKVSYAPRPNAPLRDTSYVVSTSLGFASTTLLSDDNRDGGAFSSVRGTVWKGAFPYTPQTIDMRLDLNHIDVNYYRYQEALERQRSVGDNPFAEPVLIPSNIQNGLGCFGAYTKSSLTVKIK</sequence>
<organism evidence="1 2">
    <name type="scientific">Fibrella aestuarina BUZ 2</name>
    <dbReference type="NCBI Taxonomy" id="1166018"/>
    <lineage>
        <taxon>Bacteria</taxon>
        <taxon>Pseudomonadati</taxon>
        <taxon>Bacteroidota</taxon>
        <taxon>Cytophagia</taxon>
        <taxon>Cytophagales</taxon>
        <taxon>Spirosomataceae</taxon>
        <taxon>Fibrella</taxon>
    </lineage>
</organism>
<name>I0K8S9_9BACT</name>
<dbReference type="InterPro" id="IPR025345">
    <property type="entry name" value="DUF4249"/>
</dbReference>
<evidence type="ECO:0000313" key="2">
    <source>
        <dbReference type="Proteomes" id="UP000011058"/>
    </source>
</evidence>
<evidence type="ECO:0000313" key="1">
    <source>
        <dbReference type="EMBL" id="CCH00532.1"/>
    </source>
</evidence>
<dbReference type="EMBL" id="HE796683">
    <property type="protein sequence ID" value="CCH00532.1"/>
    <property type="molecule type" value="Genomic_DNA"/>
</dbReference>
<proteinExistence type="predicted"/>
<dbReference type="PATRIC" id="fig|1166018.3.peg.4286"/>
<protein>
    <recommendedName>
        <fullName evidence="3">DUF4249 domain-containing protein</fullName>
    </recommendedName>
</protein>
<dbReference type="HOGENOM" id="CLU_865750_0_0_10"/>
<dbReference type="Proteomes" id="UP000011058">
    <property type="component" value="Chromosome"/>
</dbReference>
<evidence type="ECO:0008006" key="3">
    <source>
        <dbReference type="Google" id="ProtNLM"/>
    </source>
</evidence>
<dbReference type="eggNOG" id="ENOG5031UUW">
    <property type="taxonomic scope" value="Bacteria"/>
</dbReference>
<dbReference type="STRING" id="1166018.FAES_2523"/>
<dbReference type="PROSITE" id="PS51257">
    <property type="entry name" value="PROKAR_LIPOPROTEIN"/>
    <property type="match status" value="1"/>
</dbReference>
<reference evidence="1 2" key="1">
    <citation type="journal article" date="2012" name="J. Bacteriol.">
        <title>Genome Sequence of Fibrella aestuarina BUZ 2T, a Filamentous Marine Bacterium.</title>
        <authorList>
            <person name="Filippini M."/>
            <person name="Qi W."/>
            <person name="Blom J."/>
            <person name="Goesmann A."/>
            <person name="Smits T.H."/>
            <person name="Bagheri H.C."/>
        </authorList>
    </citation>
    <scope>NUCLEOTIDE SEQUENCE [LARGE SCALE GENOMIC DNA]</scope>
    <source>
        <strain evidence="2">BUZ 2T</strain>
    </source>
</reference>
<dbReference type="RefSeq" id="WP_015331631.1">
    <property type="nucleotide sequence ID" value="NC_020054.1"/>
</dbReference>
<dbReference type="AlphaFoldDB" id="I0K8S9"/>
<keyword evidence="2" id="KW-1185">Reference proteome</keyword>
<gene>
    <name evidence="1" type="ORF">FAES_2523</name>
</gene>
<accession>I0K8S9</accession>
<dbReference type="OrthoDB" id="1115009at2"/>